<evidence type="ECO:0000259" key="2">
    <source>
        <dbReference type="Pfam" id="PF13946"/>
    </source>
</evidence>
<dbReference type="Gene3D" id="3.40.50.150">
    <property type="entry name" value="Vaccinia Virus protein VP39"/>
    <property type="match status" value="1"/>
</dbReference>
<name>A0A2H1EED4_9ARCH</name>
<dbReference type="InterPro" id="IPR025282">
    <property type="entry name" value="DUF4214"/>
</dbReference>
<dbReference type="OrthoDB" id="4832at2157"/>
<dbReference type="Proteomes" id="UP000232412">
    <property type="component" value="Unassembled WGS sequence"/>
</dbReference>
<dbReference type="PANTHER" id="PTHR43861:SF1">
    <property type="entry name" value="TRANS-ACONITATE 2-METHYLTRANSFERASE"/>
    <property type="match status" value="1"/>
</dbReference>
<accession>A0A2H1EED4</accession>
<evidence type="ECO:0000259" key="1">
    <source>
        <dbReference type="Pfam" id="PF08241"/>
    </source>
</evidence>
<dbReference type="InterPro" id="IPR029063">
    <property type="entry name" value="SAM-dependent_MTases_sf"/>
</dbReference>
<dbReference type="InterPro" id="IPR013216">
    <property type="entry name" value="Methyltransf_11"/>
</dbReference>
<evidence type="ECO:0008006" key="5">
    <source>
        <dbReference type="Google" id="ProtNLM"/>
    </source>
</evidence>
<dbReference type="EMBL" id="FRFC01000001">
    <property type="protein sequence ID" value="SHO42839.1"/>
    <property type="molecule type" value="Genomic_DNA"/>
</dbReference>
<sequence>MIKEQKHNENQVRKYKEFLDTLYREVLLRPPDKEGLEHYITSLVEKRMTLREVTESIIESDESKNIAYFSHYSAQFWNHLDEIKSYLNRLSTGDENTNWMQDIPKRFKQYIPFHKVLVVGCGNGWVERTLFDLGIAKHFDAFDISEEYLTTAKEQKGNRPINYFISDINEMKNISNAEYDAVFNVAILHHAENIEYALKRLTEVLKPNGLMFNWEYVGPSRNQYSEEHVKRMQEIMESLPVKFRSTHSLRPPIENFRVEPTEAIHSDLIRPLFSKYFDIIYERDLNGGIAYQILWNNIDEFKKGDKDAVEHLEFLINKDNEYTQLKKVPVLFWYSVGKPKNELHNK</sequence>
<dbReference type="PANTHER" id="PTHR43861">
    <property type="entry name" value="TRANS-ACONITATE 2-METHYLTRANSFERASE-RELATED"/>
    <property type="match status" value="1"/>
</dbReference>
<evidence type="ECO:0000313" key="4">
    <source>
        <dbReference type="Proteomes" id="UP000232412"/>
    </source>
</evidence>
<dbReference type="SUPFAM" id="SSF53335">
    <property type="entry name" value="S-adenosyl-L-methionine-dependent methyltransferases"/>
    <property type="match status" value="1"/>
</dbReference>
<gene>
    <name evidence="3" type="ORF">NSIN_10196</name>
</gene>
<keyword evidence="4" id="KW-1185">Reference proteome</keyword>
<proteinExistence type="predicted"/>
<dbReference type="GO" id="GO:0008757">
    <property type="term" value="F:S-adenosylmethionine-dependent methyltransferase activity"/>
    <property type="evidence" value="ECO:0007669"/>
    <property type="project" value="InterPro"/>
</dbReference>
<dbReference type="AlphaFoldDB" id="A0A2H1EED4"/>
<feature type="domain" description="DUF4214" evidence="2">
    <location>
        <begin position="16"/>
        <end position="65"/>
    </location>
</feature>
<organism evidence="3 4">
    <name type="scientific">Nitrosotalea sinensis</name>
    <dbReference type="NCBI Taxonomy" id="1499975"/>
    <lineage>
        <taxon>Archaea</taxon>
        <taxon>Nitrososphaerota</taxon>
        <taxon>Nitrososphaeria</taxon>
        <taxon>Nitrosotaleales</taxon>
        <taxon>Nitrosotaleaceae</taxon>
        <taxon>Nitrosotalea</taxon>
    </lineage>
</organism>
<dbReference type="Pfam" id="PF08241">
    <property type="entry name" value="Methyltransf_11"/>
    <property type="match status" value="1"/>
</dbReference>
<protein>
    <recommendedName>
        <fullName evidence="5">Methyltransferase type 11 domain-containing protein</fullName>
    </recommendedName>
</protein>
<evidence type="ECO:0000313" key="3">
    <source>
        <dbReference type="EMBL" id="SHO42839.1"/>
    </source>
</evidence>
<dbReference type="Pfam" id="PF13946">
    <property type="entry name" value="DUF4214"/>
    <property type="match status" value="1"/>
</dbReference>
<dbReference type="CDD" id="cd02440">
    <property type="entry name" value="AdoMet_MTases"/>
    <property type="match status" value="1"/>
</dbReference>
<feature type="domain" description="Methyltransferase type 11" evidence="1">
    <location>
        <begin position="117"/>
        <end position="212"/>
    </location>
</feature>
<reference evidence="4" key="1">
    <citation type="submission" date="2016-12" db="EMBL/GenBank/DDBJ databases">
        <authorList>
            <person name="Herbold C."/>
        </authorList>
    </citation>
    <scope>NUCLEOTIDE SEQUENCE [LARGE SCALE GENOMIC DNA]</scope>
</reference>
<dbReference type="RefSeq" id="WP_101008943.1">
    <property type="nucleotide sequence ID" value="NZ_FRFC01000001.1"/>
</dbReference>